<feature type="binding site" evidence="9">
    <location>
        <position position="123"/>
    </location>
    <ligand>
        <name>1-deoxy-D-xylulose 5-phosphate</name>
        <dbReference type="ChEBI" id="CHEBI:57792"/>
    </ligand>
</feature>
<dbReference type="PANTHER" id="PTHR30525">
    <property type="entry name" value="1-DEOXY-D-XYLULOSE 5-PHOSPHATE REDUCTOISOMERASE"/>
    <property type="match status" value="1"/>
</dbReference>
<dbReference type="EC" id="1.1.1.267" evidence="9"/>
<feature type="domain" description="1-deoxy-D-xylulose 5-phosphate reductoisomerase C-terminal" evidence="11">
    <location>
        <begin position="144"/>
        <end position="227"/>
    </location>
</feature>
<keyword evidence="5 9" id="KW-0560">Oxidoreductase</keyword>
<feature type="binding site" evidence="9">
    <location>
        <position position="219"/>
    </location>
    <ligand>
        <name>Mn(2+)</name>
        <dbReference type="ChEBI" id="CHEBI:29035"/>
    </ligand>
</feature>
<feature type="binding site" evidence="9">
    <location>
        <position position="150"/>
    </location>
    <ligand>
        <name>1-deoxy-D-xylulose 5-phosphate</name>
        <dbReference type="ChEBI" id="CHEBI:57792"/>
    </ligand>
</feature>
<evidence type="ECO:0000259" key="12">
    <source>
        <dbReference type="Pfam" id="PF13288"/>
    </source>
</evidence>
<dbReference type="GO" id="GO:0030145">
    <property type="term" value="F:manganese ion binding"/>
    <property type="evidence" value="ECO:0007669"/>
    <property type="project" value="TreeGrafter"/>
</dbReference>
<comment type="caution">
    <text evidence="13">The sequence shown here is derived from an EMBL/GenBank/DDBJ whole genome shotgun (WGS) entry which is preliminary data.</text>
</comment>
<feature type="binding site" evidence="9">
    <location>
        <position position="12"/>
    </location>
    <ligand>
        <name>NADPH</name>
        <dbReference type="ChEBI" id="CHEBI:57783"/>
    </ligand>
</feature>
<accession>A0A7X2NNY3</accession>
<feature type="binding site" evidence="9">
    <location>
        <position position="215"/>
    </location>
    <ligand>
        <name>1-deoxy-D-xylulose 5-phosphate</name>
        <dbReference type="ChEBI" id="CHEBI:57792"/>
    </ligand>
</feature>
<comment type="pathway">
    <text evidence="1 9">Isoprenoid biosynthesis; isopentenyl diphosphate biosynthesis via DXP pathway; isopentenyl diphosphate from 1-deoxy-D-xylulose 5-phosphate: step 1/6.</text>
</comment>
<dbReference type="GO" id="GO:0070402">
    <property type="term" value="F:NADPH binding"/>
    <property type="evidence" value="ECO:0007669"/>
    <property type="project" value="InterPro"/>
</dbReference>
<feature type="binding site" evidence="9">
    <location>
        <position position="219"/>
    </location>
    <ligand>
        <name>1-deoxy-D-xylulose 5-phosphate</name>
        <dbReference type="ChEBI" id="CHEBI:57792"/>
    </ligand>
</feature>
<dbReference type="Pfam" id="PF08436">
    <property type="entry name" value="DXP_redisom_C"/>
    <property type="match status" value="1"/>
</dbReference>
<dbReference type="InterPro" id="IPR013512">
    <property type="entry name" value="DXP_reductoisomerase_N"/>
</dbReference>
<comment type="caution">
    <text evidence="9">Lacks conserved residue(s) required for the propagation of feature annotation.</text>
</comment>
<comment type="cofactor">
    <cofactor evidence="9">
        <name>Mg(2+)</name>
        <dbReference type="ChEBI" id="CHEBI:18420"/>
    </cofactor>
    <cofactor evidence="9">
        <name>Mn(2+)</name>
        <dbReference type="ChEBI" id="CHEBI:29035"/>
    </cofactor>
</comment>
<feature type="domain" description="1-deoxy-D-xylulose 5-phosphate reductoisomerase N-terminal" evidence="10">
    <location>
        <begin position="5"/>
        <end position="130"/>
    </location>
</feature>
<feature type="binding site" evidence="9">
    <location>
        <position position="13"/>
    </location>
    <ligand>
        <name>NADPH</name>
        <dbReference type="ChEBI" id="CHEBI:57783"/>
    </ligand>
</feature>
<comment type="catalytic activity">
    <reaction evidence="8">
        <text>2-C-methyl-D-erythritol 4-phosphate + NADP(+) = 1-deoxy-D-xylulose 5-phosphate + NADPH + H(+)</text>
        <dbReference type="Rhea" id="RHEA:13717"/>
        <dbReference type="ChEBI" id="CHEBI:15378"/>
        <dbReference type="ChEBI" id="CHEBI:57783"/>
        <dbReference type="ChEBI" id="CHEBI:57792"/>
        <dbReference type="ChEBI" id="CHEBI:58262"/>
        <dbReference type="ChEBI" id="CHEBI:58349"/>
        <dbReference type="EC" id="1.1.1.267"/>
    </reaction>
    <physiologicalReaction direction="right-to-left" evidence="8">
        <dbReference type="Rhea" id="RHEA:13719"/>
    </physiologicalReaction>
</comment>
<keyword evidence="14" id="KW-1185">Reference proteome</keyword>
<dbReference type="EMBL" id="VUMD01000023">
    <property type="protein sequence ID" value="MSS38371.1"/>
    <property type="molecule type" value="Genomic_DNA"/>
</dbReference>
<dbReference type="Pfam" id="PF13288">
    <property type="entry name" value="DXPR_C"/>
    <property type="match status" value="1"/>
</dbReference>
<dbReference type="InterPro" id="IPR036291">
    <property type="entry name" value="NAD(P)-bd_dom_sf"/>
</dbReference>
<name>A0A7X2NNY3_9CLOT</name>
<feature type="binding site" evidence="9">
    <location>
        <position position="38"/>
    </location>
    <ligand>
        <name>NADPH</name>
        <dbReference type="ChEBI" id="CHEBI:57783"/>
    </ligand>
</feature>
<keyword evidence="3 9" id="KW-0479">Metal-binding</keyword>
<dbReference type="PIRSF" id="PIRSF006205">
    <property type="entry name" value="Dxp_reductismrs"/>
    <property type="match status" value="1"/>
</dbReference>
<feature type="binding site" evidence="9">
    <location>
        <position position="148"/>
    </location>
    <ligand>
        <name>Mn(2+)</name>
        <dbReference type="ChEBI" id="CHEBI:29035"/>
    </ligand>
</feature>
<dbReference type="AlphaFoldDB" id="A0A7X2NNY3"/>
<reference evidence="13 14" key="1">
    <citation type="submission" date="2019-08" db="EMBL/GenBank/DDBJ databases">
        <title>In-depth cultivation of the pig gut microbiome towards novel bacterial diversity and tailored functional studies.</title>
        <authorList>
            <person name="Wylensek D."/>
            <person name="Hitch T.C.A."/>
            <person name="Clavel T."/>
        </authorList>
    </citation>
    <scope>NUCLEOTIDE SEQUENCE [LARGE SCALE GENOMIC DNA]</scope>
    <source>
        <strain evidence="13 14">WCA-389-WT-23D1</strain>
    </source>
</reference>
<sequence length="385" mass="42312">MRKKIAILGSTGSIGTQALDVVRYHKDIQVTALAAGGNAKRLEEQIREFKPKLACLWREDKAKELKAAVADLDVRVVWGMEGLIEAAAGTDAELVVTAVVGMIGIRPTIAAMEAGKDIALANKETLVTAGHIIMPLAKEKGVRILPVDSEHSAIFQCIQGSGGNRLCRILLTASGGPFRGWTREQMEKVRPEDALKHPNWAMGQKITIDSSTMVNKGLEVMEARWLFDVEMDQIQVVVQPDSVIHSMVEYEDGAVMAQLGTPDMRLPIQYALYYPERRFLPGARLDFAALTQLSFETPDMENFRGLGLAYEAGRRGGSLPAVFNAANEKAVAMFLRGQIGYLSIMSLIEGAMERHRIIQNPAVDQILEAEQEAYEYIDSQVNSGK</sequence>
<feature type="binding site" evidence="9">
    <location>
        <position position="150"/>
    </location>
    <ligand>
        <name>Mn(2+)</name>
        <dbReference type="ChEBI" id="CHEBI:29035"/>
    </ligand>
</feature>
<dbReference type="GO" id="GO:0051484">
    <property type="term" value="P:isopentenyl diphosphate biosynthetic process, methylerythritol 4-phosphate pathway involved in terpenoid biosynthetic process"/>
    <property type="evidence" value="ECO:0007669"/>
    <property type="project" value="TreeGrafter"/>
</dbReference>
<evidence type="ECO:0000256" key="8">
    <source>
        <dbReference type="ARBA" id="ARBA00048543"/>
    </source>
</evidence>
<gene>
    <name evidence="9" type="primary">dxr</name>
    <name evidence="13" type="ORF">FYJ39_17990</name>
</gene>
<protein>
    <recommendedName>
        <fullName evidence="9">1-deoxy-D-xylulose 5-phosphate reductoisomerase</fullName>
        <shortName evidence="9">DXP reductoisomerase</shortName>
        <ecNumber evidence="9">1.1.1.267</ecNumber>
    </recommendedName>
    <alternativeName>
        <fullName evidence="9">1-deoxyxylulose-5-phosphate reductoisomerase</fullName>
    </alternativeName>
    <alternativeName>
        <fullName evidence="9">2-C-methyl-D-erythritol 4-phosphate synthase</fullName>
    </alternativeName>
</protein>
<dbReference type="SUPFAM" id="SSF69055">
    <property type="entry name" value="1-deoxy-D-xylulose-5-phosphate reductoisomerase, C-terminal domain"/>
    <property type="match status" value="1"/>
</dbReference>
<evidence type="ECO:0000256" key="2">
    <source>
        <dbReference type="ARBA" id="ARBA00006825"/>
    </source>
</evidence>
<dbReference type="InterPro" id="IPR013644">
    <property type="entry name" value="DXP_reductoisomerase_C"/>
</dbReference>
<feature type="binding site" evidence="9">
    <location>
        <position position="36"/>
    </location>
    <ligand>
        <name>NADPH</name>
        <dbReference type="ChEBI" id="CHEBI:57783"/>
    </ligand>
</feature>
<feature type="binding site" evidence="9">
    <location>
        <position position="203"/>
    </location>
    <ligand>
        <name>NADPH</name>
        <dbReference type="ChEBI" id="CHEBI:57783"/>
    </ligand>
</feature>
<dbReference type="NCBIfam" id="TIGR00243">
    <property type="entry name" value="Dxr"/>
    <property type="match status" value="1"/>
</dbReference>
<feature type="domain" description="DXP reductoisomerase C-terminal" evidence="12">
    <location>
        <begin position="259"/>
        <end position="375"/>
    </location>
</feature>
<evidence type="ECO:0000256" key="9">
    <source>
        <dbReference type="HAMAP-Rule" id="MF_00183"/>
    </source>
</evidence>
<evidence type="ECO:0000256" key="1">
    <source>
        <dbReference type="ARBA" id="ARBA00005094"/>
    </source>
</evidence>
<feature type="binding site" evidence="9">
    <location>
        <position position="216"/>
    </location>
    <ligand>
        <name>1-deoxy-D-xylulose 5-phosphate</name>
        <dbReference type="ChEBI" id="CHEBI:57792"/>
    </ligand>
</feature>
<dbReference type="UniPathway" id="UPA00056">
    <property type="reaction ID" value="UER00092"/>
</dbReference>
<dbReference type="Gene3D" id="1.10.1740.10">
    <property type="match status" value="1"/>
</dbReference>
<feature type="binding site" evidence="9">
    <location>
        <position position="197"/>
    </location>
    <ligand>
        <name>1-deoxy-D-xylulose 5-phosphate</name>
        <dbReference type="ChEBI" id="CHEBI:57792"/>
    </ligand>
</feature>
<evidence type="ECO:0000256" key="4">
    <source>
        <dbReference type="ARBA" id="ARBA00022857"/>
    </source>
</evidence>
<dbReference type="InterPro" id="IPR036169">
    <property type="entry name" value="DXPR_C_sf"/>
</dbReference>
<keyword evidence="9" id="KW-0460">Magnesium</keyword>
<feature type="binding site" evidence="9">
    <location>
        <position position="14"/>
    </location>
    <ligand>
        <name>NADPH</name>
        <dbReference type="ChEBI" id="CHEBI:57783"/>
    </ligand>
</feature>
<dbReference type="PANTHER" id="PTHR30525:SF0">
    <property type="entry name" value="1-DEOXY-D-XYLULOSE 5-PHOSPHATE REDUCTOISOMERASE, CHLOROPLASTIC"/>
    <property type="match status" value="1"/>
</dbReference>
<dbReference type="RefSeq" id="WP_154473801.1">
    <property type="nucleotide sequence ID" value="NZ_DBEWUL010000175.1"/>
</dbReference>
<dbReference type="InterPro" id="IPR003821">
    <property type="entry name" value="DXP_reductoisomerase"/>
</dbReference>
<feature type="binding site" evidence="9">
    <location>
        <position position="122"/>
    </location>
    <ligand>
        <name>NADPH</name>
        <dbReference type="ChEBI" id="CHEBI:57783"/>
    </ligand>
</feature>
<dbReference type="SUPFAM" id="SSF55347">
    <property type="entry name" value="Glyceraldehyde-3-phosphate dehydrogenase-like, C-terminal domain"/>
    <property type="match status" value="1"/>
</dbReference>
<evidence type="ECO:0000259" key="10">
    <source>
        <dbReference type="Pfam" id="PF02670"/>
    </source>
</evidence>
<comment type="similarity">
    <text evidence="2 9">Belongs to the DXR family.</text>
</comment>
<dbReference type="Proteomes" id="UP000429958">
    <property type="component" value="Unassembled WGS sequence"/>
</dbReference>
<evidence type="ECO:0000313" key="13">
    <source>
        <dbReference type="EMBL" id="MSS38371.1"/>
    </source>
</evidence>
<dbReference type="Pfam" id="PF02670">
    <property type="entry name" value="DXP_reductoisom"/>
    <property type="match status" value="1"/>
</dbReference>
<feature type="binding site" evidence="9">
    <location>
        <position position="11"/>
    </location>
    <ligand>
        <name>NADPH</name>
        <dbReference type="ChEBI" id="CHEBI:57783"/>
    </ligand>
</feature>
<dbReference type="SUPFAM" id="SSF51735">
    <property type="entry name" value="NAD(P)-binding Rossmann-fold domains"/>
    <property type="match status" value="1"/>
</dbReference>
<evidence type="ECO:0000256" key="5">
    <source>
        <dbReference type="ARBA" id="ARBA00023002"/>
    </source>
</evidence>
<evidence type="ECO:0000256" key="6">
    <source>
        <dbReference type="ARBA" id="ARBA00023211"/>
    </source>
</evidence>
<dbReference type="GO" id="GO:0016853">
    <property type="term" value="F:isomerase activity"/>
    <property type="evidence" value="ECO:0007669"/>
    <property type="project" value="UniProtKB-KW"/>
</dbReference>
<keyword evidence="7 9" id="KW-0414">Isoprene biosynthesis</keyword>
<feature type="binding site" evidence="9">
    <location>
        <position position="210"/>
    </location>
    <ligand>
        <name>1-deoxy-D-xylulose 5-phosphate</name>
        <dbReference type="ChEBI" id="CHEBI:57792"/>
    </ligand>
</feature>
<feature type="binding site" evidence="9">
    <location>
        <position position="149"/>
    </location>
    <ligand>
        <name>1-deoxy-D-xylulose 5-phosphate</name>
        <dbReference type="ChEBI" id="CHEBI:57792"/>
    </ligand>
</feature>
<feature type="binding site" evidence="9">
    <location>
        <position position="174"/>
    </location>
    <ligand>
        <name>1-deoxy-D-xylulose 5-phosphate</name>
        <dbReference type="ChEBI" id="CHEBI:57792"/>
    </ligand>
</feature>
<dbReference type="GO" id="GO:0030604">
    <property type="term" value="F:1-deoxy-D-xylulose-5-phosphate reductoisomerase activity"/>
    <property type="evidence" value="ECO:0007669"/>
    <property type="project" value="UniProtKB-UniRule"/>
</dbReference>
<evidence type="ECO:0000256" key="3">
    <source>
        <dbReference type="ARBA" id="ARBA00022723"/>
    </source>
</evidence>
<evidence type="ECO:0000256" key="7">
    <source>
        <dbReference type="ARBA" id="ARBA00023229"/>
    </source>
</evidence>
<feature type="binding site" evidence="9">
    <location>
        <position position="124"/>
    </location>
    <ligand>
        <name>NADPH</name>
        <dbReference type="ChEBI" id="CHEBI:57783"/>
    </ligand>
</feature>
<dbReference type="FunFam" id="3.40.50.720:FF:000045">
    <property type="entry name" value="1-deoxy-D-xylulose 5-phosphate reductoisomerase"/>
    <property type="match status" value="1"/>
</dbReference>
<keyword evidence="4 9" id="KW-0521">NADP</keyword>
<dbReference type="HAMAP" id="MF_00183">
    <property type="entry name" value="DXP_reductoisom"/>
    <property type="match status" value="1"/>
</dbReference>
<comment type="function">
    <text evidence="9">Catalyzes the NADPH-dependent rearrangement and reduction of 1-deoxy-D-xylulose-5-phosphate (DXP) to 2-C-methyl-D-erythritol 4-phosphate (MEP).</text>
</comment>
<evidence type="ECO:0000313" key="14">
    <source>
        <dbReference type="Proteomes" id="UP000429958"/>
    </source>
</evidence>
<dbReference type="NCBIfam" id="NF009114">
    <property type="entry name" value="PRK12464.1"/>
    <property type="match status" value="1"/>
</dbReference>
<evidence type="ECO:0000259" key="11">
    <source>
        <dbReference type="Pfam" id="PF08436"/>
    </source>
</evidence>
<organism evidence="13 14">
    <name type="scientific">Clostridium porci</name>
    <dbReference type="NCBI Taxonomy" id="2605778"/>
    <lineage>
        <taxon>Bacteria</taxon>
        <taxon>Bacillati</taxon>
        <taxon>Bacillota</taxon>
        <taxon>Clostridia</taxon>
        <taxon>Eubacteriales</taxon>
        <taxon>Clostridiaceae</taxon>
        <taxon>Clostridium</taxon>
    </lineage>
</organism>
<dbReference type="InterPro" id="IPR026877">
    <property type="entry name" value="DXPR_C"/>
</dbReference>
<dbReference type="Gene3D" id="3.40.50.720">
    <property type="entry name" value="NAD(P)-binding Rossmann-like Domain"/>
    <property type="match status" value="1"/>
</dbReference>
<keyword evidence="13" id="KW-0413">Isomerase</keyword>
<proteinExistence type="inferred from homology"/>
<keyword evidence="6 9" id="KW-0464">Manganese</keyword>